<feature type="domain" description="TonB-dependent receptor plug" evidence="12">
    <location>
        <begin position="46"/>
        <end position="151"/>
    </location>
</feature>
<keyword evidence="8 13" id="KW-0675">Receptor</keyword>
<evidence type="ECO:0000256" key="7">
    <source>
        <dbReference type="ARBA" id="ARBA00023136"/>
    </source>
</evidence>
<dbReference type="Proteomes" id="UP000672602">
    <property type="component" value="Unassembled WGS sequence"/>
</dbReference>
<evidence type="ECO:0000313" key="14">
    <source>
        <dbReference type="Proteomes" id="UP000672602"/>
    </source>
</evidence>
<dbReference type="InterPro" id="IPR012910">
    <property type="entry name" value="Plug_dom"/>
</dbReference>
<dbReference type="GO" id="GO:0015344">
    <property type="term" value="F:siderophore uptake transmembrane transporter activity"/>
    <property type="evidence" value="ECO:0007669"/>
    <property type="project" value="TreeGrafter"/>
</dbReference>
<dbReference type="Gene3D" id="2.40.170.20">
    <property type="entry name" value="TonB-dependent receptor, beta-barrel domain"/>
    <property type="match status" value="1"/>
</dbReference>
<evidence type="ECO:0000256" key="6">
    <source>
        <dbReference type="ARBA" id="ARBA00023077"/>
    </source>
</evidence>
<evidence type="ECO:0000256" key="10">
    <source>
        <dbReference type="RuleBase" id="RU003357"/>
    </source>
</evidence>
<keyword evidence="3" id="KW-1134">Transmembrane beta strand</keyword>
<dbReference type="InterPro" id="IPR039426">
    <property type="entry name" value="TonB-dep_rcpt-like"/>
</dbReference>
<keyword evidence="2" id="KW-0813">Transport</keyword>
<dbReference type="EMBL" id="JAGMWN010000001">
    <property type="protein sequence ID" value="MBP5855811.1"/>
    <property type="molecule type" value="Genomic_DNA"/>
</dbReference>
<gene>
    <name evidence="13" type="ORF">KAJ83_02240</name>
</gene>
<organism evidence="13 14">
    <name type="scientific">Marivibrio halodurans</name>
    <dbReference type="NCBI Taxonomy" id="2039722"/>
    <lineage>
        <taxon>Bacteria</taxon>
        <taxon>Pseudomonadati</taxon>
        <taxon>Pseudomonadota</taxon>
        <taxon>Alphaproteobacteria</taxon>
        <taxon>Rhodospirillales</taxon>
        <taxon>Rhodospirillaceae</taxon>
        <taxon>Marivibrio</taxon>
    </lineage>
</organism>
<comment type="subcellular location">
    <subcellularLocation>
        <location evidence="1">Cell outer membrane</location>
        <topology evidence="1">Multi-pass membrane protein</topology>
    </subcellularLocation>
</comment>
<comment type="caution">
    <text evidence="13">The sequence shown here is derived from an EMBL/GenBank/DDBJ whole genome shotgun (WGS) entry which is preliminary data.</text>
</comment>
<evidence type="ECO:0000313" key="13">
    <source>
        <dbReference type="EMBL" id="MBP5855811.1"/>
    </source>
</evidence>
<evidence type="ECO:0000256" key="8">
    <source>
        <dbReference type="ARBA" id="ARBA00023170"/>
    </source>
</evidence>
<evidence type="ECO:0000256" key="3">
    <source>
        <dbReference type="ARBA" id="ARBA00022452"/>
    </source>
</evidence>
<dbReference type="PANTHER" id="PTHR30069">
    <property type="entry name" value="TONB-DEPENDENT OUTER MEMBRANE RECEPTOR"/>
    <property type="match status" value="1"/>
</dbReference>
<dbReference type="GO" id="GO:0044718">
    <property type="term" value="P:siderophore transmembrane transport"/>
    <property type="evidence" value="ECO:0007669"/>
    <property type="project" value="TreeGrafter"/>
</dbReference>
<feature type="domain" description="TonB-dependent receptor-like beta-barrel" evidence="11">
    <location>
        <begin position="193"/>
        <end position="603"/>
    </location>
</feature>
<evidence type="ECO:0000256" key="2">
    <source>
        <dbReference type="ARBA" id="ARBA00022448"/>
    </source>
</evidence>
<dbReference type="Pfam" id="PF00593">
    <property type="entry name" value="TonB_dep_Rec_b-barrel"/>
    <property type="match status" value="1"/>
</dbReference>
<dbReference type="InterPro" id="IPR000531">
    <property type="entry name" value="Beta-barrel_TonB"/>
</dbReference>
<evidence type="ECO:0000259" key="11">
    <source>
        <dbReference type="Pfam" id="PF00593"/>
    </source>
</evidence>
<dbReference type="Gene3D" id="2.170.130.10">
    <property type="entry name" value="TonB-dependent receptor, plug domain"/>
    <property type="match status" value="1"/>
</dbReference>
<evidence type="ECO:0000256" key="5">
    <source>
        <dbReference type="ARBA" id="ARBA00022729"/>
    </source>
</evidence>
<accession>A0A8J7UZL6</accession>
<proteinExistence type="inferred from homology"/>
<dbReference type="InterPro" id="IPR036942">
    <property type="entry name" value="Beta-barrel_TonB_sf"/>
</dbReference>
<name>A0A8J7UZL6_9PROT</name>
<protein>
    <submittedName>
        <fullName evidence="13">TonB-dependent receptor</fullName>
    </submittedName>
</protein>
<keyword evidence="9" id="KW-0998">Cell outer membrane</keyword>
<keyword evidence="6 10" id="KW-0798">TonB box</keyword>
<keyword evidence="7 10" id="KW-0472">Membrane</keyword>
<keyword evidence="4" id="KW-0812">Transmembrane</keyword>
<dbReference type="AlphaFoldDB" id="A0A8J7UZL6"/>
<dbReference type="InterPro" id="IPR037066">
    <property type="entry name" value="Plug_dom_sf"/>
</dbReference>
<dbReference type="SUPFAM" id="SSF56935">
    <property type="entry name" value="Porins"/>
    <property type="match status" value="1"/>
</dbReference>
<dbReference type="PANTHER" id="PTHR30069:SF29">
    <property type="entry name" value="HEMOGLOBIN AND HEMOGLOBIN-HAPTOGLOBIN-BINDING PROTEIN 1-RELATED"/>
    <property type="match status" value="1"/>
</dbReference>
<dbReference type="GO" id="GO:0009279">
    <property type="term" value="C:cell outer membrane"/>
    <property type="evidence" value="ECO:0007669"/>
    <property type="project" value="UniProtKB-SubCell"/>
</dbReference>
<keyword evidence="5" id="KW-0732">Signal</keyword>
<evidence type="ECO:0000256" key="9">
    <source>
        <dbReference type="ARBA" id="ARBA00023237"/>
    </source>
</evidence>
<evidence type="ECO:0000256" key="1">
    <source>
        <dbReference type="ARBA" id="ARBA00004571"/>
    </source>
</evidence>
<evidence type="ECO:0000259" key="12">
    <source>
        <dbReference type="Pfam" id="PF07715"/>
    </source>
</evidence>
<reference evidence="13" key="1">
    <citation type="submission" date="2021-04" db="EMBL/GenBank/DDBJ databases">
        <authorList>
            <person name="Zhang D.-C."/>
        </authorList>
    </citation>
    <scope>NUCLEOTIDE SEQUENCE</scope>
    <source>
        <strain evidence="13">CGMCC 1.15697</strain>
    </source>
</reference>
<dbReference type="Pfam" id="PF07715">
    <property type="entry name" value="Plug"/>
    <property type="match status" value="1"/>
</dbReference>
<evidence type="ECO:0000256" key="4">
    <source>
        <dbReference type="ARBA" id="ARBA00022692"/>
    </source>
</evidence>
<keyword evidence="14" id="KW-1185">Reference proteome</keyword>
<comment type="similarity">
    <text evidence="10">Belongs to the TonB-dependent receptor family.</text>
</comment>
<sequence>MALTGMPQGSKAAEPMKLDPVIVEGGNSHSSQRLRRDVEAGMNANRTNSYIDGSVLQNINPVNSGDALRYNVPGLINQPFNGDRFGGGQKIRTFGDFGAAQSIDGMPAFQMQGQEGGGYSNTLIPTIAIDQIGVMKGSRGVGYGDGTDGGVIDTTIKSGRDYTDHQAVSLDLNTAREALTQVEAADHSGKWDYYAAGSFLYGDYNGDPDILEQQSVKGGLGKVGYNFSDDTRFEFLGIYDRSDPRIYRNNAINQITTSTFYGAATLDHQYDENNSGRVGVIFEEGDSAWPGRNRDRGISNQILFGKHYLSRQLTDGVSYDGSIGGEVRKTNSTRDEMWDNTFVDYAAISENAFHIGDNLIVNGGLRVTKFNNEIVLNGVEQPDNLAEDTVFSYEGGASYDLPTQTQIRASYATGYNRFFNKYGNFGTDALNPAGAGDEIVESRTIEAGVNQGWNGGYVDLAIYNVVQDNVPRRNGGAIESIEVDQSGIEMEFFHRLTEDLAASASYMHILDVQATRANGQEMNSNIFWAGQTASVPKDQMSIRLDYALTQEVDIWGMAFYSTGYEEVDANGNTTEREDYNRIDLGAAWAPVEDWSFRFRAENITDERGFGQAVQGTYVDTDGNLGRVFWVGVDHTF</sequence>